<comment type="cofactor">
    <cofactor evidence="1">
        <name>Mg(2+)</name>
        <dbReference type="ChEBI" id="CHEBI:18420"/>
    </cofactor>
</comment>
<keyword evidence="2" id="KW-0479">Metal-binding</keyword>
<reference evidence="6 7" key="1">
    <citation type="submission" date="2016-11" db="EMBL/GenBank/DDBJ databases">
        <authorList>
            <person name="Jaros S."/>
            <person name="Januszkiewicz K."/>
            <person name="Wedrychowicz H."/>
        </authorList>
    </citation>
    <scope>NUCLEOTIDE SEQUENCE [LARGE SCALE GENOMIC DNA]</scope>
    <source>
        <strain evidence="6 7">DSM 6191</strain>
    </source>
</reference>
<dbReference type="Proteomes" id="UP000184241">
    <property type="component" value="Unassembled WGS sequence"/>
</dbReference>
<dbReference type="GO" id="GO:0046872">
    <property type="term" value="F:metal ion binding"/>
    <property type="evidence" value="ECO:0007669"/>
    <property type="project" value="UniProtKB-KW"/>
</dbReference>
<dbReference type="GO" id="GO:0019213">
    <property type="term" value="F:deacetylase activity"/>
    <property type="evidence" value="ECO:0007669"/>
    <property type="project" value="TreeGrafter"/>
</dbReference>
<dbReference type="PANTHER" id="PTHR31609">
    <property type="entry name" value="YDJC DEACETYLASE FAMILY MEMBER"/>
    <property type="match status" value="1"/>
</dbReference>
<evidence type="ECO:0000313" key="7">
    <source>
        <dbReference type="Proteomes" id="UP000184241"/>
    </source>
</evidence>
<dbReference type="PANTHER" id="PTHR31609:SF1">
    <property type="entry name" value="CARBOHYDRATE DEACETYLASE"/>
    <property type="match status" value="1"/>
</dbReference>
<dbReference type="GO" id="GO:0016787">
    <property type="term" value="F:hydrolase activity"/>
    <property type="evidence" value="ECO:0007669"/>
    <property type="project" value="UniProtKB-KW"/>
</dbReference>
<sequence>MINVIINADDFGMSEAFNYGVIKGYRDGVVSSTTLMVNMDAAEHAVSLAKAFPDLFIGQHTNLVLGKPCSNPKDIPSLVDENGYFWSSSYYRNGSKSFVYEDVKKETVSQMERFKELLGYYPQHIEGHSVFGEVVEKAFKDIALEYNIHASLFSENLHGYKETVGSSDFKTMMNIMSKGLSVENILNDDLNILNCDGKIVELHFHPGYLDQFILDNSTLTTPRCKDLETLCHDKVISWFREHSINRISFGELRQ</sequence>
<evidence type="ECO:0000256" key="2">
    <source>
        <dbReference type="ARBA" id="ARBA00022723"/>
    </source>
</evidence>
<name>A0A1M5WM85_9CLOT</name>
<evidence type="ECO:0000256" key="5">
    <source>
        <dbReference type="ARBA" id="ARBA00023277"/>
    </source>
</evidence>
<dbReference type="RefSeq" id="WP_073017616.1">
    <property type="nucleotide sequence ID" value="NZ_FQXU01000004.1"/>
</dbReference>
<evidence type="ECO:0000256" key="4">
    <source>
        <dbReference type="ARBA" id="ARBA00022842"/>
    </source>
</evidence>
<dbReference type="AlphaFoldDB" id="A0A1M5WM85"/>
<evidence type="ECO:0000256" key="3">
    <source>
        <dbReference type="ARBA" id="ARBA00022801"/>
    </source>
</evidence>
<dbReference type="EMBL" id="FQXU01000004">
    <property type="protein sequence ID" value="SHH88578.1"/>
    <property type="molecule type" value="Genomic_DNA"/>
</dbReference>
<organism evidence="6 7">
    <name type="scientific">Clostridium intestinale DSM 6191</name>
    <dbReference type="NCBI Taxonomy" id="1121320"/>
    <lineage>
        <taxon>Bacteria</taxon>
        <taxon>Bacillati</taxon>
        <taxon>Bacillota</taxon>
        <taxon>Clostridia</taxon>
        <taxon>Eubacteriales</taxon>
        <taxon>Clostridiaceae</taxon>
        <taxon>Clostridium</taxon>
    </lineage>
</organism>
<protein>
    <submittedName>
        <fullName evidence="6">Predicted glycoside hydrolase or deacetylase ChbG, UPF0249 family</fullName>
    </submittedName>
</protein>
<dbReference type="Gene3D" id="3.20.20.370">
    <property type="entry name" value="Glycoside hydrolase/deacetylase"/>
    <property type="match status" value="1"/>
</dbReference>
<keyword evidence="3 6" id="KW-0378">Hydrolase</keyword>
<evidence type="ECO:0000313" key="6">
    <source>
        <dbReference type="EMBL" id="SHH88578.1"/>
    </source>
</evidence>
<dbReference type="InterPro" id="IPR006879">
    <property type="entry name" value="YdjC-like"/>
</dbReference>
<evidence type="ECO:0000256" key="1">
    <source>
        <dbReference type="ARBA" id="ARBA00001946"/>
    </source>
</evidence>
<accession>A0A1M5WM85</accession>
<keyword evidence="4" id="KW-0460">Magnesium</keyword>
<keyword evidence="5" id="KW-0119">Carbohydrate metabolism</keyword>
<gene>
    <name evidence="6" type="ORF">SAMN02745941_01156</name>
</gene>
<dbReference type="InterPro" id="IPR011330">
    <property type="entry name" value="Glyco_hydro/deAcase_b/a-brl"/>
</dbReference>
<dbReference type="GO" id="GO:0005975">
    <property type="term" value="P:carbohydrate metabolic process"/>
    <property type="evidence" value="ECO:0007669"/>
    <property type="project" value="InterPro"/>
</dbReference>
<dbReference type="Pfam" id="PF04794">
    <property type="entry name" value="YdjC"/>
    <property type="match status" value="1"/>
</dbReference>
<proteinExistence type="predicted"/>
<dbReference type="SUPFAM" id="SSF88713">
    <property type="entry name" value="Glycoside hydrolase/deacetylase"/>
    <property type="match status" value="1"/>
</dbReference>